<dbReference type="InterPro" id="IPR051135">
    <property type="entry name" value="Gal/GlcNAc/GalNAc_ST"/>
</dbReference>
<gene>
    <name evidence="2" type="ORF">CAPTEDRAFT_191989</name>
</gene>
<sequence>MQLGQSKPQSPASSPVAPGIHKEHHAQVRKCFPAFFSGEVLPSFGEYKDKPLSHRVEGFATQVFGFGVWDTLSEVCDARSMSPMKCLKVLFKIIIVLSIIVGIANWAFQSSNDSGPSALARNLAVLHPSYKGPVFLHLLSSQNTGSEYIGKIMDLYQDSFYIHDPLELVYTTVFGITANSDRILPNNVFFDAAGEFRNMSRAEHGLDLWTMDKMFHCRMTELPTAMLTNPYWSTYASKQMVNTVQYVTCLGKHGVRMDQGHESFRECHKHIQDPICPKAFSTKPKGDRCASVLFRNETFTTQDSDDLWQWPDGNHPMLKYRRNFQRYFQCIAKLEEPARKCAGWHLDGVCKNKQFRVIKTSRVTMDVAEKMLQNFPNYRVIHLFRDPRGVAFSRLQSASPFAFAPFESPDAGSLAKSYCKILYTDKITRIRLQHIYFDRVIGIFFDKFTRDVATNMEWLLMHVNLKMSKSKVSLDYAEKAKEMMVLEKDRWRNGLDAKGIKQVQRECSKLMRGMQLCMAGRRCVEYSMED</sequence>
<reference evidence="4" key="1">
    <citation type="submission" date="2012-12" db="EMBL/GenBank/DDBJ databases">
        <authorList>
            <person name="Hellsten U."/>
            <person name="Grimwood J."/>
            <person name="Chapman J.A."/>
            <person name="Shapiro H."/>
            <person name="Aerts A."/>
            <person name="Otillar R.P."/>
            <person name="Terry A.Y."/>
            <person name="Boore J.L."/>
            <person name="Simakov O."/>
            <person name="Marletaz F."/>
            <person name="Cho S.-J."/>
            <person name="Edsinger-Gonzales E."/>
            <person name="Havlak P."/>
            <person name="Kuo D.-H."/>
            <person name="Larsson T."/>
            <person name="Lv J."/>
            <person name="Arendt D."/>
            <person name="Savage R."/>
            <person name="Osoegawa K."/>
            <person name="de Jong P."/>
            <person name="Lindberg D.R."/>
            <person name="Seaver E.C."/>
            <person name="Weisblat D.A."/>
            <person name="Putnam N.H."/>
            <person name="Grigoriev I.V."/>
            <person name="Rokhsar D.S."/>
        </authorList>
    </citation>
    <scope>NUCLEOTIDE SEQUENCE</scope>
    <source>
        <strain evidence="4">I ESC-2004</strain>
    </source>
</reference>
<dbReference type="GO" id="GO:0001517">
    <property type="term" value="F:N-acetylglucosamine 6-O-sulfotransferase activity"/>
    <property type="evidence" value="ECO:0007669"/>
    <property type="project" value="TreeGrafter"/>
</dbReference>
<dbReference type="GO" id="GO:0006790">
    <property type="term" value="P:sulfur compound metabolic process"/>
    <property type="evidence" value="ECO:0007669"/>
    <property type="project" value="TreeGrafter"/>
</dbReference>
<dbReference type="AlphaFoldDB" id="R7TAR4"/>
<feature type="transmembrane region" description="Helical" evidence="1">
    <location>
        <begin position="89"/>
        <end position="108"/>
    </location>
</feature>
<evidence type="ECO:0000313" key="4">
    <source>
        <dbReference type="Proteomes" id="UP000014760"/>
    </source>
</evidence>
<name>R7TAR4_CAPTE</name>
<dbReference type="EMBL" id="AMQN01003053">
    <property type="status" value="NOT_ANNOTATED_CDS"/>
    <property type="molecule type" value="Genomic_DNA"/>
</dbReference>
<organism evidence="2">
    <name type="scientific">Capitella teleta</name>
    <name type="common">Polychaete worm</name>
    <dbReference type="NCBI Taxonomy" id="283909"/>
    <lineage>
        <taxon>Eukaryota</taxon>
        <taxon>Metazoa</taxon>
        <taxon>Spiralia</taxon>
        <taxon>Lophotrochozoa</taxon>
        <taxon>Annelida</taxon>
        <taxon>Polychaeta</taxon>
        <taxon>Sedentaria</taxon>
        <taxon>Scolecida</taxon>
        <taxon>Capitellidae</taxon>
        <taxon>Capitella</taxon>
    </lineage>
</organism>
<evidence type="ECO:0000313" key="3">
    <source>
        <dbReference type="EnsemblMetazoa" id="CapteP191989"/>
    </source>
</evidence>
<dbReference type="PANTHER" id="PTHR10704">
    <property type="entry name" value="CARBOHYDRATE SULFOTRANSFERASE"/>
    <property type="match status" value="1"/>
</dbReference>
<proteinExistence type="predicted"/>
<evidence type="ECO:0000256" key="1">
    <source>
        <dbReference type="SAM" id="Phobius"/>
    </source>
</evidence>
<dbReference type="HOGENOM" id="CLU_514141_0_0_1"/>
<dbReference type="SUPFAM" id="SSF52540">
    <property type="entry name" value="P-loop containing nucleoside triphosphate hydrolases"/>
    <property type="match status" value="1"/>
</dbReference>
<keyword evidence="1" id="KW-1133">Transmembrane helix</keyword>
<keyword evidence="4" id="KW-1185">Reference proteome</keyword>
<dbReference type="PANTHER" id="PTHR10704:SF44">
    <property type="entry name" value="LD35051P-RELATED"/>
    <property type="match status" value="1"/>
</dbReference>
<keyword evidence="1" id="KW-0472">Membrane</keyword>
<dbReference type="InterPro" id="IPR027417">
    <property type="entry name" value="P-loop_NTPase"/>
</dbReference>
<dbReference type="Proteomes" id="UP000014760">
    <property type="component" value="Unassembled WGS sequence"/>
</dbReference>
<evidence type="ECO:0000313" key="2">
    <source>
        <dbReference type="EMBL" id="ELT90602.1"/>
    </source>
</evidence>
<reference evidence="3" key="3">
    <citation type="submission" date="2015-06" db="UniProtKB">
        <authorList>
            <consortium name="EnsemblMetazoa"/>
        </authorList>
    </citation>
    <scope>IDENTIFICATION</scope>
</reference>
<accession>R7TAR4</accession>
<evidence type="ECO:0008006" key="5">
    <source>
        <dbReference type="Google" id="ProtNLM"/>
    </source>
</evidence>
<dbReference type="EnsemblMetazoa" id="CapteT191989">
    <property type="protein sequence ID" value="CapteP191989"/>
    <property type="gene ID" value="CapteG191989"/>
</dbReference>
<keyword evidence="1" id="KW-0812">Transmembrane</keyword>
<dbReference type="Pfam" id="PF13469">
    <property type="entry name" value="Sulfotransfer_3"/>
    <property type="match status" value="1"/>
</dbReference>
<dbReference type="GO" id="GO:0006044">
    <property type="term" value="P:N-acetylglucosamine metabolic process"/>
    <property type="evidence" value="ECO:0007669"/>
    <property type="project" value="TreeGrafter"/>
</dbReference>
<dbReference type="EMBL" id="KB310836">
    <property type="protein sequence ID" value="ELT90602.1"/>
    <property type="molecule type" value="Genomic_DNA"/>
</dbReference>
<protein>
    <recommendedName>
        <fullName evidence="5">Sulfotransferase domain-containing protein</fullName>
    </recommendedName>
</protein>
<dbReference type="Gene3D" id="3.40.50.300">
    <property type="entry name" value="P-loop containing nucleotide triphosphate hydrolases"/>
    <property type="match status" value="1"/>
</dbReference>
<reference evidence="2 4" key="2">
    <citation type="journal article" date="2013" name="Nature">
        <title>Insights into bilaterian evolution from three spiralian genomes.</title>
        <authorList>
            <person name="Simakov O."/>
            <person name="Marletaz F."/>
            <person name="Cho S.J."/>
            <person name="Edsinger-Gonzales E."/>
            <person name="Havlak P."/>
            <person name="Hellsten U."/>
            <person name="Kuo D.H."/>
            <person name="Larsson T."/>
            <person name="Lv J."/>
            <person name="Arendt D."/>
            <person name="Savage R."/>
            <person name="Osoegawa K."/>
            <person name="de Jong P."/>
            <person name="Grimwood J."/>
            <person name="Chapman J.A."/>
            <person name="Shapiro H."/>
            <person name="Aerts A."/>
            <person name="Otillar R.P."/>
            <person name="Terry A.Y."/>
            <person name="Boore J.L."/>
            <person name="Grigoriev I.V."/>
            <person name="Lindberg D.R."/>
            <person name="Seaver E.C."/>
            <person name="Weisblat D.A."/>
            <person name="Putnam N.H."/>
            <person name="Rokhsar D.S."/>
        </authorList>
    </citation>
    <scope>NUCLEOTIDE SEQUENCE</scope>
    <source>
        <strain evidence="2 4">I ESC-2004</strain>
    </source>
</reference>